<gene>
    <name evidence="1" type="ORF">C1I91_05080</name>
</gene>
<protein>
    <submittedName>
        <fullName evidence="1">Uncharacterized protein</fullName>
    </submittedName>
</protein>
<dbReference type="Proteomes" id="UP000286268">
    <property type="component" value="Chromosome"/>
</dbReference>
<evidence type="ECO:0000313" key="2">
    <source>
        <dbReference type="Proteomes" id="UP000286268"/>
    </source>
</evidence>
<sequence length="124" mass="14351">MKELSIKQRNNLKVGNSLGTEIHASADELRCFIVIGAYKILENHGAIAVSKILNSNENILYFIRKYEVNKEYIENNWDVHETDLINSIRKKDISSLEELQIELLKYIDDLSVLDVTWKFDNPIA</sequence>
<keyword evidence="2" id="KW-1185">Reference proteome</keyword>
<dbReference type="AlphaFoldDB" id="A0A410DPW5"/>
<dbReference type="OrthoDB" id="2628788at2"/>
<name>A0A410DPW5_9CLOT</name>
<dbReference type="EMBL" id="CP025746">
    <property type="protein sequence ID" value="QAA31085.1"/>
    <property type="molecule type" value="Genomic_DNA"/>
</dbReference>
<accession>A0A410DPW5</accession>
<dbReference type="RefSeq" id="WP_128211719.1">
    <property type="nucleotide sequence ID" value="NZ_CP025746.1"/>
</dbReference>
<proteinExistence type="predicted"/>
<evidence type="ECO:0000313" key="1">
    <source>
        <dbReference type="EMBL" id="QAA31085.1"/>
    </source>
</evidence>
<organism evidence="1 2">
    <name type="scientific">Clostridium manihotivorum</name>
    <dbReference type="NCBI Taxonomy" id="2320868"/>
    <lineage>
        <taxon>Bacteria</taxon>
        <taxon>Bacillati</taxon>
        <taxon>Bacillota</taxon>
        <taxon>Clostridia</taxon>
        <taxon>Eubacteriales</taxon>
        <taxon>Clostridiaceae</taxon>
        <taxon>Clostridium</taxon>
    </lineage>
</organism>
<reference evidence="1 2" key="1">
    <citation type="submission" date="2018-01" db="EMBL/GenBank/DDBJ databases">
        <title>Genome Sequencing and Assembly of Anaerobacter polyendosporus strain CT4.</title>
        <authorList>
            <person name="Tachaapaikoon C."/>
            <person name="Sutheeworapong S."/>
            <person name="Jenjaroenpun P."/>
            <person name="Wongsurawat T."/>
            <person name="Nookeaw I."/>
            <person name="Cheawchanlertfa P."/>
            <person name="Kosugi A."/>
            <person name="Cheevadhanarak S."/>
            <person name="Ratanakhanokchai K."/>
        </authorList>
    </citation>
    <scope>NUCLEOTIDE SEQUENCE [LARGE SCALE GENOMIC DNA]</scope>
    <source>
        <strain evidence="1 2">CT4</strain>
    </source>
</reference>
<dbReference type="KEGG" id="cmah:C1I91_05080"/>